<evidence type="ECO:0000256" key="10">
    <source>
        <dbReference type="HAMAP-Rule" id="MF_00097"/>
    </source>
</evidence>
<dbReference type="GO" id="GO:0005737">
    <property type="term" value="C:cytoplasm"/>
    <property type="evidence" value="ECO:0007669"/>
    <property type="project" value="TreeGrafter"/>
</dbReference>
<comment type="cofactor">
    <cofactor evidence="10">
        <name>Mg(2+)</name>
        <dbReference type="ChEBI" id="CHEBI:18420"/>
    </cofactor>
    <text evidence="10">Binds 1 Mg(2+) ion per subunit.</text>
</comment>
<feature type="binding site" evidence="10">
    <location>
        <position position="72"/>
    </location>
    <ligand>
        <name>Mg(2+)</name>
        <dbReference type="ChEBI" id="CHEBI:18420"/>
    </ligand>
</feature>
<evidence type="ECO:0000256" key="11">
    <source>
        <dbReference type="RuleBase" id="RU003826"/>
    </source>
</evidence>
<dbReference type="EC" id="2.5.1.3" evidence="10"/>
<gene>
    <name evidence="10 14" type="primary">thiE</name>
    <name evidence="14" type="ORF">CHT91_11965</name>
</gene>
<keyword evidence="3 10" id="KW-0808">Transferase</keyword>
<evidence type="ECO:0000259" key="13">
    <source>
        <dbReference type="Pfam" id="PF02581"/>
    </source>
</evidence>
<evidence type="ECO:0000256" key="7">
    <source>
        <dbReference type="ARBA" id="ARBA00047334"/>
    </source>
</evidence>
<protein>
    <recommendedName>
        <fullName evidence="10">Thiamine-phosphate synthase</fullName>
        <shortName evidence="10">TP synthase</shortName>
        <shortName evidence="10">TPS</shortName>
        <ecNumber evidence="10">2.5.1.3</ecNumber>
    </recommendedName>
    <alternativeName>
        <fullName evidence="10">Thiamine-phosphate pyrophosphorylase</fullName>
        <shortName evidence="10">TMP pyrophosphorylase</shortName>
        <shortName evidence="10">TMP-PPase</shortName>
    </alternativeName>
</protein>
<evidence type="ECO:0000256" key="8">
    <source>
        <dbReference type="ARBA" id="ARBA00047851"/>
    </source>
</evidence>
<dbReference type="EMBL" id="NOWI01000014">
    <property type="protein sequence ID" value="RFT42077.1"/>
    <property type="molecule type" value="Genomic_DNA"/>
</dbReference>
<dbReference type="UniPathway" id="UPA00060">
    <property type="reaction ID" value="UER00141"/>
</dbReference>
<dbReference type="SUPFAM" id="SSF51391">
    <property type="entry name" value="Thiamin phosphate synthase"/>
    <property type="match status" value="1"/>
</dbReference>
<comment type="catalytic activity">
    <reaction evidence="8 10 11">
        <text>2-(2-carboxy-4-methylthiazol-5-yl)ethyl phosphate + 4-amino-2-methyl-5-(diphosphooxymethyl)pyrimidine + 2 H(+) = thiamine phosphate + CO2 + diphosphate</text>
        <dbReference type="Rhea" id="RHEA:47848"/>
        <dbReference type="ChEBI" id="CHEBI:15378"/>
        <dbReference type="ChEBI" id="CHEBI:16526"/>
        <dbReference type="ChEBI" id="CHEBI:33019"/>
        <dbReference type="ChEBI" id="CHEBI:37575"/>
        <dbReference type="ChEBI" id="CHEBI:57841"/>
        <dbReference type="ChEBI" id="CHEBI:62890"/>
        <dbReference type="EC" id="2.5.1.3"/>
    </reaction>
</comment>
<keyword evidence="4 10" id="KW-0479">Metal-binding</keyword>
<dbReference type="GO" id="GO:0009229">
    <property type="term" value="P:thiamine diphosphate biosynthetic process"/>
    <property type="evidence" value="ECO:0007669"/>
    <property type="project" value="UniProtKB-UniRule"/>
</dbReference>
<dbReference type="GO" id="GO:0004789">
    <property type="term" value="F:thiamine-phosphate diphosphorylase activity"/>
    <property type="evidence" value="ECO:0007669"/>
    <property type="project" value="UniProtKB-UniRule"/>
</dbReference>
<dbReference type="GO" id="GO:0009228">
    <property type="term" value="P:thiamine biosynthetic process"/>
    <property type="evidence" value="ECO:0007669"/>
    <property type="project" value="UniProtKB-KW"/>
</dbReference>
<feature type="binding site" evidence="10">
    <location>
        <begin position="189"/>
        <end position="190"/>
    </location>
    <ligand>
        <name>2-[(2R,5Z)-2-carboxy-4-methylthiazol-5(2H)-ylidene]ethyl phosphate</name>
        <dbReference type="ChEBI" id="CHEBI:62899"/>
    </ligand>
</feature>
<evidence type="ECO:0000256" key="2">
    <source>
        <dbReference type="ARBA" id="ARBA00005165"/>
    </source>
</evidence>
<comment type="catalytic activity">
    <reaction evidence="7 10 11">
        <text>4-methyl-5-(2-phosphooxyethyl)-thiazole + 4-amino-2-methyl-5-(diphosphooxymethyl)pyrimidine + H(+) = thiamine phosphate + diphosphate</text>
        <dbReference type="Rhea" id="RHEA:22328"/>
        <dbReference type="ChEBI" id="CHEBI:15378"/>
        <dbReference type="ChEBI" id="CHEBI:33019"/>
        <dbReference type="ChEBI" id="CHEBI:37575"/>
        <dbReference type="ChEBI" id="CHEBI:57841"/>
        <dbReference type="ChEBI" id="CHEBI:58296"/>
        <dbReference type="EC" id="2.5.1.3"/>
    </reaction>
</comment>
<accession>A0A3E2D9L2</accession>
<dbReference type="CDD" id="cd00564">
    <property type="entry name" value="TMP_TenI"/>
    <property type="match status" value="1"/>
</dbReference>
<feature type="binding site" evidence="10">
    <location>
        <position position="91"/>
    </location>
    <ligand>
        <name>Mg(2+)</name>
        <dbReference type="ChEBI" id="CHEBI:18420"/>
    </ligand>
</feature>
<dbReference type="AlphaFoldDB" id="A0A3E2D9L2"/>
<dbReference type="InterPro" id="IPR013785">
    <property type="entry name" value="Aldolase_TIM"/>
</dbReference>
<feature type="binding site" evidence="10">
    <location>
        <begin position="139"/>
        <end position="141"/>
    </location>
    <ligand>
        <name>2-[(2R,5Z)-2-carboxy-4-methylthiazol-5(2H)-ylidene]ethyl phosphate</name>
        <dbReference type="ChEBI" id="CHEBI:62899"/>
    </ligand>
</feature>
<feature type="binding site" evidence="10">
    <location>
        <position position="71"/>
    </location>
    <ligand>
        <name>4-amino-2-methyl-5-(diphosphooxymethyl)pyrimidine</name>
        <dbReference type="ChEBI" id="CHEBI:57841"/>
    </ligand>
</feature>
<feature type="binding site" evidence="10">
    <location>
        <position position="169"/>
    </location>
    <ligand>
        <name>2-[(2R,5Z)-2-carboxy-4-methylthiazol-5(2H)-ylidene]ethyl phosphate</name>
        <dbReference type="ChEBI" id="CHEBI:62899"/>
    </ligand>
</feature>
<dbReference type="Pfam" id="PF02581">
    <property type="entry name" value="TMP-TENI"/>
    <property type="match status" value="1"/>
</dbReference>
<dbReference type="Gene3D" id="3.20.20.70">
    <property type="entry name" value="Aldolase class I"/>
    <property type="match status" value="1"/>
</dbReference>
<dbReference type="InterPro" id="IPR022998">
    <property type="entry name" value="ThiamineP_synth_TenI"/>
</dbReference>
<dbReference type="PANTHER" id="PTHR20857">
    <property type="entry name" value="THIAMINE-PHOSPHATE PYROPHOSPHORYLASE"/>
    <property type="match status" value="1"/>
</dbReference>
<comment type="caution">
    <text evidence="10">Lacks conserved residue(s) required for the propagation of feature annotation.</text>
</comment>
<evidence type="ECO:0000256" key="6">
    <source>
        <dbReference type="ARBA" id="ARBA00022977"/>
    </source>
</evidence>
<evidence type="ECO:0000256" key="1">
    <source>
        <dbReference type="ARBA" id="ARBA00003814"/>
    </source>
</evidence>
<sequence length="215" mass="22511">MSRPDFDLSVYLVTDTAQCGGPDRVVETVRRAIAGGVTLVQFRDHDLPDDEFVTLGRRVKDACSGVPLIIDDRVHLVADIGADGAHVGQSDMPVAQVREILGDDLLIGLSAQTSAHVEAALSHGRDVVDYLGVGALHGTGTKPEAGELGLAAIRDVVDVSPWPVCIIGGVAASDAQDVARLGCDGLSVVSAICRSADPESSARELAQAWRRAKGR</sequence>
<feature type="domain" description="Thiamine phosphate synthase/TenI" evidence="13">
    <location>
        <begin position="10"/>
        <end position="192"/>
    </location>
</feature>
<comment type="pathway">
    <text evidence="2 10 12">Cofactor biosynthesis; thiamine diphosphate biosynthesis; thiamine phosphate from 4-amino-2-methyl-5-diphosphomethylpyrimidine and 4-methyl-5-(2-phosphoethyl)-thiazole: step 1/1.</text>
</comment>
<organism evidence="14 15">
    <name type="scientific">Cutibacterium avidum</name>
    <dbReference type="NCBI Taxonomy" id="33010"/>
    <lineage>
        <taxon>Bacteria</taxon>
        <taxon>Bacillati</taxon>
        <taxon>Actinomycetota</taxon>
        <taxon>Actinomycetes</taxon>
        <taxon>Propionibacteriales</taxon>
        <taxon>Propionibacteriaceae</taxon>
        <taxon>Cutibacterium</taxon>
    </lineage>
</organism>
<evidence type="ECO:0000256" key="3">
    <source>
        <dbReference type="ARBA" id="ARBA00022679"/>
    </source>
</evidence>
<comment type="caution">
    <text evidence="14">The sequence shown here is derived from an EMBL/GenBank/DDBJ whole genome shotgun (WGS) entry which is preliminary data.</text>
</comment>
<keyword evidence="5 10" id="KW-0460">Magnesium</keyword>
<proteinExistence type="inferred from homology"/>
<dbReference type="PANTHER" id="PTHR20857:SF23">
    <property type="entry name" value="THIAMINE BIOSYNTHETIC BIFUNCTIONAL ENZYME"/>
    <property type="match status" value="1"/>
</dbReference>
<feature type="binding site" evidence="10">
    <location>
        <position position="110"/>
    </location>
    <ligand>
        <name>4-amino-2-methyl-5-(diphosphooxymethyl)pyrimidine</name>
        <dbReference type="ChEBI" id="CHEBI:57841"/>
    </ligand>
</feature>
<dbReference type="InterPro" id="IPR034291">
    <property type="entry name" value="TMP_synthase"/>
</dbReference>
<evidence type="ECO:0000313" key="14">
    <source>
        <dbReference type="EMBL" id="RFT42077.1"/>
    </source>
</evidence>
<name>A0A3E2D9L2_9ACTN</name>
<feature type="binding site" evidence="10">
    <location>
        <position position="142"/>
    </location>
    <ligand>
        <name>4-amino-2-methyl-5-(diphosphooxymethyl)pyrimidine</name>
        <dbReference type="ChEBI" id="CHEBI:57841"/>
    </ligand>
</feature>
<dbReference type="NCBIfam" id="TIGR00693">
    <property type="entry name" value="thiE"/>
    <property type="match status" value="1"/>
</dbReference>
<comment type="similarity">
    <text evidence="10 11">Belongs to the thiamine-phosphate synthase family.</text>
</comment>
<evidence type="ECO:0000256" key="4">
    <source>
        <dbReference type="ARBA" id="ARBA00022723"/>
    </source>
</evidence>
<dbReference type="HAMAP" id="MF_00097">
    <property type="entry name" value="TMP_synthase"/>
    <property type="match status" value="1"/>
</dbReference>
<evidence type="ECO:0000313" key="15">
    <source>
        <dbReference type="Proteomes" id="UP000259211"/>
    </source>
</evidence>
<reference evidence="14 15" key="1">
    <citation type="submission" date="2017-07" db="EMBL/GenBank/DDBJ databases">
        <authorList>
            <person name="Sun Z.S."/>
            <person name="Albrecht U."/>
            <person name="Echele G."/>
            <person name="Lee C.C."/>
        </authorList>
    </citation>
    <scope>NUCLEOTIDE SEQUENCE [LARGE SCALE GENOMIC DNA]</scope>
    <source>
        <strain evidence="14 15">P16-029</strain>
    </source>
</reference>
<comment type="function">
    <text evidence="1 10">Condenses 4-methyl-5-(beta-hydroxyethyl)thiazole monophosphate (THZ-P) and 2-methyl-4-amino-5-hydroxymethyl pyrimidine pyrophosphate (HMP-PP) to form thiamine monophosphate (TMP).</text>
</comment>
<evidence type="ECO:0000256" key="12">
    <source>
        <dbReference type="RuleBase" id="RU004253"/>
    </source>
</evidence>
<keyword evidence="6 10" id="KW-0784">Thiamine biosynthesis</keyword>
<dbReference type="RefSeq" id="WP_065673979.1">
    <property type="nucleotide sequence ID" value="NZ_AP024308.1"/>
</dbReference>
<evidence type="ECO:0000256" key="5">
    <source>
        <dbReference type="ARBA" id="ARBA00022842"/>
    </source>
</evidence>
<dbReference type="InterPro" id="IPR036206">
    <property type="entry name" value="ThiamineP_synth_sf"/>
</dbReference>
<evidence type="ECO:0000256" key="9">
    <source>
        <dbReference type="ARBA" id="ARBA00047883"/>
    </source>
</evidence>
<dbReference type="GO" id="GO:0000287">
    <property type="term" value="F:magnesium ion binding"/>
    <property type="evidence" value="ECO:0007669"/>
    <property type="project" value="UniProtKB-UniRule"/>
</dbReference>
<comment type="catalytic activity">
    <reaction evidence="9 10 11">
        <text>2-[(2R,5Z)-2-carboxy-4-methylthiazol-5(2H)-ylidene]ethyl phosphate + 4-amino-2-methyl-5-(diphosphooxymethyl)pyrimidine + 2 H(+) = thiamine phosphate + CO2 + diphosphate</text>
        <dbReference type="Rhea" id="RHEA:47844"/>
        <dbReference type="ChEBI" id="CHEBI:15378"/>
        <dbReference type="ChEBI" id="CHEBI:16526"/>
        <dbReference type="ChEBI" id="CHEBI:33019"/>
        <dbReference type="ChEBI" id="CHEBI:37575"/>
        <dbReference type="ChEBI" id="CHEBI:57841"/>
        <dbReference type="ChEBI" id="CHEBI:62899"/>
        <dbReference type="EC" id="2.5.1.3"/>
    </reaction>
</comment>
<dbReference type="Proteomes" id="UP000259211">
    <property type="component" value="Unassembled WGS sequence"/>
</dbReference>